<evidence type="ECO:0000313" key="2">
    <source>
        <dbReference type="WBParaSite" id="nRc.2.0.1.t16136-RA"/>
    </source>
</evidence>
<dbReference type="AlphaFoldDB" id="A0A915IQP7"/>
<organism evidence="1 2">
    <name type="scientific">Romanomermis culicivorax</name>
    <name type="common">Nematode worm</name>
    <dbReference type="NCBI Taxonomy" id="13658"/>
    <lineage>
        <taxon>Eukaryota</taxon>
        <taxon>Metazoa</taxon>
        <taxon>Ecdysozoa</taxon>
        <taxon>Nematoda</taxon>
        <taxon>Enoplea</taxon>
        <taxon>Dorylaimia</taxon>
        <taxon>Mermithida</taxon>
        <taxon>Mermithoidea</taxon>
        <taxon>Mermithidae</taxon>
        <taxon>Romanomermis</taxon>
    </lineage>
</organism>
<evidence type="ECO:0000313" key="1">
    <source>
        <dbReference type="Proteomes" id="UP000887565"/>
    </source>
</evidence>
<dbReference type="Proteomes" id="UP000887565">
    <property type="component" value="Unplaced"/>
</dbReference>
<accession>A0A915IQP7</accession>
<keyword evidence="1" id="KW-1185">Reference proteome</keyword>
<sequence>MVKMLPKTEKISIGGKINLKAKFSNLQQRRCPRGVSVVTTSLRHFIKNTNRYQLLGTIITGASFRQYSCTLRRAEKQSYYTKRMYTLESGNQVPTAPCCPKKLTIRQYIAPKALSHNNPTTG</sequence>
<protein>
    <submittedName>
        <fullName evidence="2">Uncharacterized protein</fullName>
    </submittedName>
</protein>
<name>A0A915IQP7_ROMCU</name>
<dbReference type="WBParaSite" id="nRc.2.0.1.t16136-RA">
    <property type="protein sequence ID" value="nRc.2.0.1.t16136-RA"/>
    <property type="gene ID" value="nRc.2.0.1.g16136"/>
</dbReference>
<proteinExistence type="predicted"/>
<reference evidence="2" key="1">
    <citation type="submission" date="2022-11" db="UniProtKB">
        <authorList>
            <consortium name="WormBaseParasite"/>
        </authorList>
    </citation>
    <scope>IDENTIFICATION</scope>
</reference>